<dbReference type="EMBL" id="VRZA01000001">
    <property type="protein sequence ID" value="TXS96462.1"/>
    <property type="molecule type" value="Genomic_DNA"/>
</dbReference>
<dbReference type="GO" id="GO:0003700">
    <property type="term" value="F:DNA-binding transcription factor activity"/>
    <property type="evidence" value="ECO:0007669"/>
    <property type="project" value="TreeGrafter"/>
</dbReference>
<evidence type="ECO:0000256" key="4">
    <source>
        <dbReference type="ARBA" id="ARBA00023163"/>
    </source>
</evidence>
<dbReference type="PANTHER" id="PTHR30055">
    <property type="entry name" value="HTH-TYPE TRANSCRIPTIONAL REGULATOR RUTR"/>
    <property type="match status" value="1"/>
</dbReference>
<keyword evidence="8" id="KW-1185">Reference proteome</keyword>
<dbReference type="InterPro" id="IPR009057">
    <property type="entry name" value="Homeodomain-like_sf"/>
</dbReference>
<dbReference type="PROSITE" id="PS01081">
    <property type="entry name" value="HTH_TETR_1"/>
    <property type="match status" value="1"/>
</dbReference>
<dbReference type="InterPro" id="IPR001647">
    <property type="entry name" value="HTH_TetR"/>
</dbReference>
<name>A0A5C9A8T1_9GAMM</name>
<feature type="domain" description="HTH tetR-type" evidence="6">
    <location>
        <begin position="24"/>
        <end position="84"/>
    </location>
</feature>
<accession>A0A5C9A8T1</accession>
<dbReference type="Gene3D" id="1.10.357.10">
    <property type="entry name" value="Tetracycline Repressor, domain 2"/>
    <property type="match status" value="1"/>
</dbReference>
<keyword evidence="2" id="KW-0805">Transcription regulation</keyword>
<evidence type="ECO:0000256" key="3">
    <source>
        <dbReference type="ARBA" id="ARBA00023125"/>
    </source>
</evidence>
<protein>
    <submittedName>
        <fullName evidence="7">TetR/AcrR family transcriptional regulator</fullName>
    </submittedName>
</protein>
<evidence type="ECO:0000256" key="2">
    <source>
        <dbReference type="ARBA" id="ARBA00023015"/>
    </source>
</evidence>
<dbReference type="SUPFAM" id="SSF46689">
    <property type="entry name" value="Homeodomain-like"/>
    <property type="match status" value="1"/>
</dbReference>
<dbReference type="PROSITE" id="PS50977">
    <property type="entry name" value="HTH_TETR_2"/>
    <property type="match status" value="1"/>
</dbReference>
<gene>
    <name evidence="7" type="ORF">FV139_02975</name>
</gene>
<dbReference type="Gene3D" id="1.10.10.60">
    <property type="entry name" value="Homeodomain-like"/>
    <property type="match status" value="1"/>
</dbReference>
<dbReference type="AlphaFoldDB" id="A0A5C9A8T1"/>
<dbReference type="InterPro" id="IPR023772">
    <property type="entry name" value="DNA-bd_HTH_TetR-type_CS"/>
</dbReference>
<sequence>MAGILFADGKIGSNAFMEMTDTYVNRQQEIIRASAALFDRVGYHGASMNMIAEAVNLGKPTLYHYFRSKSEILFAMHRELMSVLVDAHNARQQETSRPDELLRGLCYDTIKFIVEHPGYTRAFFEHYHDLDESQRSALSEHRKSYLNMVIELIRSGIKDGLFAECDVRNTALAFLGACNWTYQWMPSDRRLDVSAVAENLSRLFLSGLMRR</sequence>
<reference evidence="7 8" key="1">
    <citation type="submission" date="2019-08" db="EMBL/GenBank/DDBJ databases">
        <title>Parahaliea maris sp. nov., isolated from the surface seawater.</title>
        <authorList>
            <person name="Liu Y."/>
        </authorList>
    </citation>
    <scope>NUCLEOTIDE SEQUENCE [LARGE SCALE GENOMIC DNA]</scope>
    <source>
        <strain evidence="7 8">HSLHS9</strain>
    </source>
</reference>
<evidence type="ECO:0000259" key="6">
    <source>
        <dbReference type="PROSITE" id="PS50977"/>
    </source>
</evidence>
<evidence type="ECO:0000313" key="7">
    <source>
        <dbReference type="EMBL" id="TXS96462.1"/>
    </source>
</evidence>
<dbReference type="Pfam" id="PF00440">
    <property type="entry name" value="TetR_N"/>
    <property type="match status" value="1"/>
</dbReference>
<comment type="caution">
    <text evidence="7">The sequence shown here is derived from an EMBL/GenBank/DDBJ whole genome shotgun (WGS) entry which is preliminary data.</text>
</comment>
<dbReference type="SUPFAM" id="SSF48498">
    <property type="entry name" value="Tetracyclin repressor-like, C-terminal domain"/>
    <property type="match status" value="1"/>
</dbReference>
<evidence type="ECO:0000313" key="8">
    <source>
        <dbReference type="Proteomes" id="UP000321039"/>
    </source>
</evidence>
<evidence type="ECO:0000256" key="1">
    <source>
        <dbReference type="ARBA" id="ARBA00022491"/>
    </source>
</evidence>
<dbReference type="PRINTS" id="PR00455">
    <property type="entry name" value="HTHTETR"/>
</dbReference>
<keyword evidence="4" id="KW-0804">Transcription</keyword>
<dbReference type="PANTHER" id="PTHR30055:SF175">
    <property type="entry name" value="HTH-TYPE TRANSCRIPTIONAL REPRESSOR KSTR2"/>
    <property type="match status" value="1"/>
</dbReference>
<dbReference type="InterPro" id="IPR036271">
    <property type="entry name" value="Tet_transcr_reg_TetR-rel_C_sf"/>
</dbReference>
<keyword evidence="1" id="KW-0678">Repressor</keyword>
<dbReference type="GO" id="GO:0000976">
    <property type="term" value="F:transcription cis-regulatory region binding"/>
    <property type="evidence" value="ECO:0007669"/>
    <property type="project" value="TreeGrafter"/>
</dbReference>
<dbReference type="Pfam" id="PF17932">
    <property type="entry name" value="TetR_C_24"/>
    <property type="match status" value="1"/>
</dbReference>
<keyword evidence="3 5" id="KW-0238">DNA-binding</keyword>
<evidence type="ECO:0000256" key="5">
    <source>
        <dbReference type="PROSITE-ProRule" id="PRU00335"/>
    </source>
</evidence>
<dbReference type="InterPro" id="IPR041490">
    <property type="entry name" value="KstR2_TetR_C"/>
</dbReference>
<feature type="DNA-binding region" description="H-T-H motif" evidence="5">
    <location>
        <begin position="47"/>
        <end position="66"/>
    </location>
</feature>
<proteinExistence type="predicted"/>
<dbReference type="Proteomes" id="UP000321039">
    <property type="component" value="Unassembled WGS sequence"/>
</dbReference>
<dbReference type="InterPro" id="IPR050109">
    <property type="entry name" value="HTH-type_TetR-like_transc_reg"/>
</dbReference>
<organism evidence="7 8">
    <name type="scientific">Parahaliea maris</name>
    <dbReference type="NCBI Taxonomy" id="2716870"/>
    <lineage>
        <taxon>Bacteria</taxon>
        <taxon>Pseudomonadati</taxon>
        <taxon>Pseudomonadota</taxon>
        <taxon>Gammaproteobacteria</taxon>
        <taxon>Cellvibrionales</taxon>
        <taxon>Halieaceae</taxon>
        <taxon>Parahaliea</taxon>
    </lineage>
</organism>